<feature type="domain" description="PIN" evidence="1">
    <location>
        <begin position="903"/>
        <end position="1037"/>
    </location>
</feature>
<reference evidence="3" key="1">
    <citation type="submission" date="2018-06" db="EMBL/GenBank/DDBJ databases">
        <authorList>
            <person name="Cea G.-C."/>
            <person name="William W."/>
        </authorList>
    </citation>
    <scope>NUCLEOTIDE SEQUENCE [LARGE SCALE GENOMIC DNA]</scope>
    <source>
        <strain evidence="3">DB21MT-2</strain>
    </source>
</reference>
<evidence type="ECO:0000259" key="1">
    <source>
        <dbReference type="Pfam" id="PF20698"/>
    </source>
</evidence>
<organism evidence="2 3">
    <name type="scientific">Shewanella benthica</name>
    <dbReference type="NCBI Taxonomy" id="43661"/>
    <lineage>
        <taxon>Bacteria</taxon>
        <taxon>Pseudomonadati</taxon>
        <taxon>Pseudomonadota</taxon>
        <taxon>Gammaproteobacteria</taxon>
        <taxon>Alteromonadales</taxon>
        <taxon>Shewanellaceae</taxon>
        <taxon>Shewanella</taxon>
    </lineage>
</organism>
<name>A0A330M7K6_9GAMM</name>
<sequence length="1235" mass="140236">MSPFESWLFGYAANQIADQIRNVFGGNKLLKELRKTIEEWANELPYDASLACSEALFPQPLQLDDTSSIPALSVLRNKLQRTTIPERQDWHNALMEQWERVRGNIDSPQPFFTISEDEASQLISLLSEQLVTTCSSQQEYFNNTALTLLRDMSDRSQGIDPDQLELASESLLHDIRNRELEQASKKIEVLKSLGSLTNDSKAFLTVLETKLALINKGKLQNKNTLLTFVRNSKRDTYAYDLVISILIHFDAKQSPTTARQFYLDANHRDLNVQEAFYETLATIEEISLVFESSRKHYLTEQELTGMVRGAYRQKDYQLALQIAEYLNEQYPSQNSLVLVNLVDSCKILNQFNGIHFTLLDESDKDRVMSIVKYLTSTMLPNSNEVDKRHLAILMHLLQLTSNCVNQLLVMAKEHLSLLEEMSPDFHELISADLAYEKEHIGGEVLLPAENTLDESKCYKLIEALFSGKIMLREVSDWFEHGGLIRTSKDYLDEYLELYFRTKLCAPKDRILTEQIRQDVLTFIEKNNEKYRQINPLLLLELSEALQHLNLPVSATKIIEPLLPPKPWLSPIYISYLNALMASEKYQDLELRLNAIHDGDKPLGLWHMQACLNQRVGNLSDAQTAAKRAVELDSTSAYSWFLRLAIDRALGISLAEREQTVFCIPEEVFRQYGAEKQLLVDEIAMFINPYLAERIMVDWFVQSPIEVAIPLTSLHFNAIQLQHHKTETNPYTPELCGDGVVYTDGFNEQKRLLVNTDASSQYPDLLSTQSGLGRAIKDLQVGESVEFQQFEYTLLGRMEPYTAAFQLALDIRIKNNDGTDSIWPIKMPENPAEILGTLERFTQRFDKNKPSKEVLGSPKIPLMMKGHRLHPSDPVKGALATLTNPDICESIGLLNRGDEVEKVIIDLYTAVYFALIGVGEAFAESDVEFVLTQESKAQLKHWLHQHSCDDFMALSFTSNGVKRYTAEDMKRDAGAFISNLEQVVEACSTERLAVADTPETLVSIKDAFDITVYTTLQMSIGNSIPLLSVDQHVSGLATALGASACNMYNVTMSLINALSQTKRKQAIVLNLFSGTPCPILYDDVVWLCQSNSQDDIELVVRFLRKYGVKGHIRESNQTLQFITDIAGIVTAREFEGKHLFGGGFVSNGPNLRYRDHVFYHCCEIAIQELDGETAEHRLALFCVFLIRKYARIRYHHTQSELYASRITHLMRGFAQGHFLDDVELINAFKAICQVAR</sequence>
<dbReference type="RefSeq" id="WP_112353670.1">
    <property type="nucleotide sequence ID" value="NZ_LS483452.1"/>
</dbReference>
<dbReference type="InterPro" id="IPR048987">
    <property type="entry name" value="PIN-TPR-GreABC"/>
</dbReference>
<dbReference type="EMBL" id="LS483452">
    <property type="protein sequence ID" value="SQH77965.1"/>
    <property type="molecule type" value="Genomic_DNA"/>
</dbReference>
<dbReference type="Proteomes" id="UP000250123">
    <property type="component" value="Chromosome SHEWBE"/>
</dbReference>
<protein>
    <recommendedName>
        <fullName evidence="1">PIN domain-containing protein</fullName>
    </recommendedName>
</protein>
<dbReference type="Pfam" id="PF20698">
    <property type="entry name" value="PIN-TPR-GreABC"/>
    <property type="match status" value="1"/>
</dbReference>
<proteinExistence type="predicted"/>
<accession>A0A330M7K6</accession>
<dbReference type="Gene3D" id="1.25.40.10">
    <property type="entry name" value="Tetratricopeptide repeat domain"/>
    <property type="match status" value="1"/>
</dbReference>
<dbReference type="OrthoDB" id="6638315at2"/>
<evidence type="ECO:0000313" key="2">
    <source>
        <dbReference type="EMBL" id="SQH77965.1"/>
    </source>
</evidence>
<dbReference type="AlphaFoldDB" id="A0A330M7K6"/>
<dbReference type="InterPro" id="IPR011990">
    <property type="entry name" value="TPR-like_helical_dom_sf"/>
</dbReference>
<gene>
    <name evidence="2" type="ORF">SHEWBE_4002</name>
</gene>
<dbReference type="KEGG" id="sbk:SHEWBE_4002"/>
<evidence type="ECO:0000313" key="3">
    <source>
        <dbReference type="Proteomes" id="UP000250123"/>
    </source>
</evidence>